<accession>A0A182N9A8</accession>
<keyword evidence="4" id="KW-0963">Cytoplasm</keyword>
<evidence type="ECO:0000256" key="1">
    <source>
        <dbReference type="ARBA" id="ARBA00004496"/>
    </source>
</evidence>
<dbReference type="Pfam" id="PF21634">
    <property type="entry name" value="MOV-10_beta-barrel"/>
    <property type="match status" value="1"/>
</dbReference>
<feature type="region of interest" description="Disordered" evidence="6">
    <location>
        <begin position="1213"/>
        <end position="1239"/>
    </location>
</feature>
<dbReference type="SUPFAM" id="SSF52540">
    <property type="entry name" value="P-loop containing nucleoside triphosphate hydrolases"/>
    <property type="match status" value="1"/>
</dbReference>
<dbReference type="GO" id="GO:0005737">
    <property type="term" value="C:cytoplasm"/>
    <property type="evidence" value="ECO:0007669"/>
    <property type="project" value="UniProtKB-SubCell"/>
</dbReference>
<organism evidence="10 11">
    <name type="scientific">Anopheles dirus</name>
    <dbReference type="NCBI Taxonomy" id="7168"/>
    <lineage>
        <taxon>Eukaryota</taxon>
        <taxon>Metazoa</taxon>
        <taxon>Ecdysozoa</taxon>
        <taxon>Arthropoda</taxon>
        <taxon>Hexapoda</taxon>
        <taxon>Insecta</taxon>
        <taxon>Pterygota</taxon>
        <taxon>Neoptera</taxon>
        <taxon>Endopterygota</taxon>
        <taxon>Diptera</taxon>
        <taxon>Nematocera</taxon>
        <taxon>Culicoidea</taxon>
        <taxon>Culicidae</taxon>
        <taxon>Anophelinae</taxon>
        <taxon>Anopheles</taxon>
    </lineage>
</organism>
<dbReference type="InterPro" id="IPR049080">
    <property type="entry name" value="MOV-10-like_beta-barrel"/>
</dbReference>
<dbReference type="VEuPathDB" id="VectorBase:ADIR004232"/>
<dbReference type="PANTHER" id="PTHR45418:SF5">
    <property type="entry name" value="BRCA2-INTERACTING PROTEIN-LIKE-RELATED"/>
    <property type="match status" value="1"/>
</dbReference>
<feature type="domain" description="DNA2/NAM7 helicase helicase" evidence="7">
    <location>
        <begin position="863"/>
        <end position="939"/>
    </location>
</feature>
<dbReference type="Pfam" id="PF13087">
    <property type="entry name" value="AAA_12"/>
    <property type="match status" value="1"/>
</dbReference>
<dbReference type="PANTHER" id="PTHR45418">
    <property type="entry name" value="CANCER/TESTIS ANTIGEN 55"/>
    <property type="match status" value="1"/>
</dbReference>
<reference evidence="11" key="1">
    <citation type="submission" date="2013-03" db="EMBL/GenBank/DDBJ databases">
        <title>The Genome Sequence of Anopheles dirus WRAIR2.</title>
        <authorList>
            <consortium name="The Broad Institute Genomics Platform"/>
            <person name="Neafsey D.E."/>
            <person name="Walton C."/>
            <person name="Walker B."/>
            <person name="Young S.K."/>
            <person name="Zeng Q."/>
            <person name="Gargeya S."/>
            <person name="Fitzgerald M."/>
            <person name="Haas B."/>
            <person name="Abouelleil A."/>
            <person name="Allen A.W."/>
            <person name="Alvarado L."/>
            <person name="Arachchi H.M."/>
            <person name="Berlin A.M."/>
            <person name="Chapman S.B."/>
            <person name="Gainer-Dewar J."/>
            <person name="Goldberg J."/>
            <person name="Griggs A."/>
            <person name="Gujja S."/>
            <person name="Hansen M."/>
            <person name="Howarth C."/>
            <person name="Imamovic A."/>
            <person name="Ireland A."/>
            <person name="Larimer J."/>
            <person name="McCowan C."/>
            <person name="Murphy C."/>
            <person name="Pearson M."/>
            <person name="Poon T.W."/>
            <person name="Priest M."/>
            <person name="Roberts A."/>
            <person name="Saif S."/>
            <person name="Shea T."/>
            <person name="Sisk P."/>
            <person name="Sykes S."/>
            <person name="Wortman J."/>
            <person name="Nusbaum C."/>
            <person name="Birren B."/>
        </authorList>
    </citation>
    <scope>NUCLEOTIDE SEQUENCE [LARGE SCALE GENOMIC DNA]</scope>
    <source>
        <strain evidence="11">WRAIR2</strain>
    </source>
</reference>
<evidence type="ECO:0000259" key="8">
    <source>
        <dbReference type="Pfam" id="PF13087"/>
    </source>
</evidence>
<feature type="region of interest" description="Disordered" evidence="6">
    <location>
        <begin position="308"/>
        <end position="349"/>
    </location>
</feature>
<dbReference type="EnsemblMetazoa" id="ADIR004232-RA">
    <property type="protein sequence ID" value="ADIR004232-PA"/>
    <property type="gene ID" value="ADIR004232"/>
</dbReference>
<dbReference type="Proteomes" id="UP000075884">
    <property type="component" value="Unassembled WGS sequence"/>
</dbReference>
<feature type="compositionally biased region" description="Acidic residues" evidence="6">
    <location>
        <begin position="1229"/>
        <end position="1239"/>
    </location>
</feature>
<evidence type="ECO:0000256" key="2">
    <source>
        <dbReference type="ARBA" id="ARBA00005601"/>
    </source>
</evidence>
<feature type="compositionally biased region" description="Gly residues" evidence="6">
    <location>
        <begin position="1214"/>
        <end position="1223"/>
    </location>
</feature>
<feature type="compositionally biased region" description="Low complexity" evidence="6">
    <location>
        <begin position="308"/>
        <end position="329"/>
    </location>
</feature>
<comment type="similarity">
    <text evidence="2">Belongs to the DNA2/NAM7 helicase family. SDE3 subfamily.</text>
</comment>
<keyword evidence="11" id="KW-1185">Reference proteome</keyword>
<evidence type="ECO:0000256" key="6">
    <source>
        <dbReference type="SAM" id="MobiDB-lite"/>
    </source>
</evidence>
<dbReference type="InterPro" id="IPR041677">
    <property type="entry name" value="DNA2/NAM7_AAA_11"/>
</dbReference>
<dbReference type="InterPro" id="IPR027417">
    <property type="entry name" value="P-loop_NTPase"/>
</dbReference>
<dbReference type="CDD" id="cd18808">
    <property type="entry name" value="SF1_C_Upf1"/>
    <property type="match status" value="1"/>
</dbReference>
<evidence type="ECO:0000256" key="5">
    <source>
        <dbReference type="ARBA" id="ARBA00047984"/>
    </source>
</evidence>
<dbReference type="GO" id="GO:0005524">
    <property type="term" value="F:ATP binding"/>
    <property type="evidence" value="ECO:0007669"/>
    <property type="project" value="UniProtKB-KW"/>
</dbReference>
<dbReference type="GO" id="GO:0016787">
    <property type="term" value="F:hydrolase activity"/>
    <property type="evidence" value="ECO:0007669"/>
    <property type="project" value="UniProtKB-KW"/>
</dbReference>
<dbReference type="STRING" id="7168.A0A182N9A8"/>
<dbReference type="Gene3D" id="3.40.50.300">
    <property type="entry name" value="P-loop containing nucleotide triphosphate hydrolases"/>
    <property type="match status" value="2"/>
</dbReference>
<name>A0A182N9A8_9DIPT</name>
<comment type="subcellular location">
    <subcellularLocation>
        <location evidence="1">Cytoplasm</location>
    </subcellularLocation>
</comment>
<dbReference type="EC" id="3.6.4.13" evidence="3"/>
<evidence type="ECO:0000313" key="10">
    <source>
        <dbReference type="EnsemblMetazoa" id="ADIR004232-PA"/>
    </source>
</evidence>
<feature type="domain" description="DNA2/NAM7 helicase helicase" evidence="7">
    <location>
        <begin position="737"/>
        <end position="849"/>
    </location>
</feature>
<dbReference type="InterPro" id="IPR041679">
    <property type="entry name" value="DNA2/NAM7-like_C"/>
</dbReference>
<comment type="catalytic activity">
    <reaction evidence="5">
        <text>ATP + H2O = ADP + phosphate + H(+)</text>
        <dbReference type="Rhea" id="RHEA:13065"/>
        <dbReference type="ChEBI" id="CHEBI:15377"/>
        <dbReference type="ChEBI" id="CHEBI:15378"/>
        <dbReference type="ChEBI" id="CHEBI:30616"/>
        <dbReference type="ChEBI" id="CHEBI:43474"/>
        <dbReference type="ChEBI" id="CHEBI:456216"/>
        <dbReference type="EC" id="3.6.4.13"/>
    </reaction>
</comment>
<evidence type="ECO:0000313" key="11">
    <source>
        <dbReference type="Proteomes" id="UP000075884"/>
    </source>
</evidence>
<feature type="domain" description="Helicase MOV-10-like beta-barrel" evidence="9">
    <location>
        <begin position="597"/>
        <end position="667"/>
    </location>
</feature>
<dbReference type="GO" id="GO:0003724">
    <property type="term" value="F:RNA helicase activity"/>
    <property type="evidence" value="ECO:0007669"/>
    <property type="project" value="UniProtKB-EC"/>
</dbReference>
<dbReference type="Pfam" id="PF13086">
    <property type="entry name" value="AAA_11"/>
    <property type="match status" value="2"/>
</dbReference>
<reference evidence="10" key="2">
    <citation type="submission" date="2020-05" db="UniProtKB">
        <authorList>
            <consortium name="EnsemblMetazoa"/>
        </authorList>
    </citation>
    <scope>IDENTIFICATION</scope>
    <source>
        <strain evidence="10">WRAIR2</strain>
    </source>
</reference>
<sequence>MIRFVAWAVRKAFEQPAGQELSLAERIRQDEDKLQQPNDDGKPEKEPAVEQTVEPTDCFQTTGTITQVKADYFIIDGIYFVPKALLKNTEAAKHVEENTRLQFLANRRTDPVSGETLTKVIKIISVLDSLWNDGGTDADEGDWAQSTGKVNTTTYYKSNRRREPGTVIEKQHDVLTVETDAGDPISVNIDSTRMSFVPMLGDYVTLDCVVQVDGGFVDFKGEVLEVVGIEPTRLVSGVGTIIAVEEQEGGEIRSSNGGGMIIYQSECCTPDYRPMRGDQVEYRAVENKHVRLRCIFVKLLEAGVTKTAAAAPSPQQQSNGGAANAQSQAKDNKAQAGGGGRQGGEVSIWQDKHGVRITGDFDVTLKDGKDRTTRTVTIRNESNRQQKIMRMLGPKTTTPQVQLTSPYAHTQSILFPGETVEYMFEITGGGGFFGRNEESCVWCFGGPFRIGRWFRITVGDVNQAESNGTAGPNIGGGRGASYNAKMSYCKKQLALLNMRRAPGTTLAGRGFGGTRANFIANPLPAYNVPSELYDLMLTAASRAELLTALERAPYCLQEDLSPANYSRVWNTFIYLEEIRLQIEFRKHDIERGHFTPEDSYLALEVPNVAEARPSILVGDTVRASAPWTDDNTLYQGVIHRVLHSRVLLKFDPTFHARYNGESYAMQFSFGRSAFRKQHHGIKRMQLTHGLDYLFPECISVREPLLNARLNARNELVLEEETAGGTAGRVLPWCNAALNPYQKQAIVSVLRGEARPLPHIIFGPPGTGKTVTIVELIHQLAANVPSARLIVVTPSNSAAYLITERLARGGVLQPGDFIRLVAMSQVERESVPEHLAQYCATVDVSDERNTSGEVLVTESGLRMKFQAKHIGRHRVTISTCLGIGALMQMHFEPNHFTHVIMDEAGQAQEPEALIAICQVSRAGGSVTLVGDPNQLGPVVHFTEGQIWNSNRSLLERLLTRRLYSVDRQRFGPETAGYDPRLVTMLRVNYRSIPSVLSLYNDLFYDGALEPYRTLEDPDRQLIATVRDILSLKPDAERAGEGFFFCGIDGTNKQSPDSPSWFNPAEACMVHKIVERLYRGGRYGPADIGIITPYLMQVRSIRRIFDAASLESPKIGSVEEFQGQERKVIIVSTVRSSASYLPHDATNKLGFIALPKRINVAISRAKVALVVVGNPKLLAVDRTWLQVLQRAENGGTYCGCTLPASLTKVLVTTKRSGGGDAGGGELQRQYDDDDDDEENQY</sequence>
<evidence type="ECO:0000256" key="4">
    <source>
        <dbReference type="ARBA" id="ARBA00022490"/>
    </source>
</evidence>
<proteinExistence type="inferred from homology"/>
<dbReference type="AlphaFoldDB" id="A0A182N9A8"/>
<feature type="region of interest" description="Disordered" evidence="6">
    <location>
        <begin position="22"/>
        <end position="53"/>
    </location>
</feature>
<feature type="domain" description="DNA2/NAM7 helicase-like C-terminal" evidence="8">
    <location>
        <begin position="951"/>
        <end position="1173"/>
    </location>
</feature>
<evidence type="ECO:0000259" key="9">
    <source>
        <dbReference type="Pfam" id="PF21634"/>
    </source>
</evidence>
<evidence type="ECO:0000256" key="3">
    <source>
        <dbReference type="ARBA" id="ARBA00012552"/>
    </source>
</evidence>
<protein>
    <recommendedName>
        <fullName evidence="3">RNA helicase</fullName>
        <ecNumber evidence="3">3.6.4.13</ecNumber>
    </recommendedName>
</protein>
<dbReference type="InterPro" id="IPR047187">
    <property type="entry name" value="SF1_C_Upf1"/>
</dbReference>
<feature type="compositionally biased region" description="Basic and acidic residues" evidence="6">
    <location>
        <begin position="23"/>
        <end position="48"/>
    </location>
</feature>
<evidence type="ECO:0000259" key="7">
    <source>
        <dbReference type="Pfam" id="PF13086"/>
    </source>
</evidence>